<evidence type="ECO:0000313" key="9">
    <source>
        <dbReference type="EMBL" id="VEI78135.1"/>
    </source>
</evidence>
<evidence type="ECO:0000256" key="4">
    <source>
        <dbReference type="ARBA" id="ARBA00022723"/>
    </source>
</evidence>
<keyword evidence="3" id="KW-0540">Nuclease</keyword>
<dbReference type="InterPro" id="IPR050556">
    <property type="entry name" value="Type_II_TA_system_RNase"/>
</dbReference>
<keyword evidence="4" id="KW-0479">Metal-binding</keyword>
<keyword evidence="6" id="KW-0460">Magnesium</keyword>
<dbReference type="SUPFAM" id="SSF88723">
    <property type="entry name" value="PIN domain-like"/>
    <property type="match status" value="1"/>
</dbReference>
<dbReference type="Gene3D" id="3.40.50.1010">
    <property type="entry name" value="5'-nuclease"/>
    <property type="match status" value="1"/>
</dbReference>
<sequence length="129" mass="14636">MYMLDTNTVSYFFRGNTNVVAKLKSINPEKLCISSVTAAELVYGVAKRNNGQLSQFLDYFLSSVKVLDWNYRCAELYGKLRAEMEKNGKVMGVQDQMIASHALAEECILVSSDQAFKMVPDLKLENWLH</sequence>
<dbReference type="PANTHER" id="PTHR33653">
    <property type="entry name" value="RIBONUCLEASE VAPC2"/>
    <property type="match status" value="1"/>
</dbReference>
<dbReference type="PANTHER" id="PTHR33653:SF1">
    <property type="entry name" value="RIBONUCLEASE VAPC2"/>
    <property type="match status" value="1"/>
</dbReference>
<comment type="similarity">
    <text evidence="7">Belongs to the PINc/VapC protein family.</text>
</comment>
<feature type="domain" description="PIN" evidence="8">
    <location>
        <begin position="2"/>
        <end position="120"/>
    </location>
</feature>
<evidence type="ECO:0000259" key="8">
    <source>
        <dbReference type="Pfam" id="PF01850"/>
    </source>
</evidence>
<dbReference type="Pfam" id="PF01850">
    <property type="entry name" value="PIN"/>
    <property type="match status" value="1"/>
</dbReference>
<dbReference type="GO" id="GO:0016787">
    <property type="term" value="F:hydrolase activity"/>
    <property type="evidence" value="ECO:0007669"/>
    <property type="project" value="UniProtKB-KW"/>
</dbReference>
<accession>A0A448TEC6</accession>
<dbReference type="RefSeq" id="WP_126302496.1">
    <property type="nucleotide sequence ID" value="NZ_LR134495.1"/>
</dbReference>
<evidence type="ECO:0000256" key="6">
    <source>
        <dbReference type="ARBA" id="ARBA00022842"/>
    </source>
</evidence>
<protein>
    <submittedName>
        <fullName evidence="9">tRNA(fMet)-specific endonuclease VapC</fullName>
        <ecNumber evidence="9">3.1.-.-</ecNumber>
    </submittedName>
</protein>
<dbReference type="CDD" id="cd18740">
    <property type="entry name" value="PIN_VapC4-5_FitB-like"/>
    <property type="match status" value="1"/>
</dbReference>
<evidence type="ECO:0000256" key="7">
    <source>
        <dbReference type="ARBA" id="ARBA00038093"/>
    </source>
</evidence>
<proteinExistence type="inferred from homology"/>
<dbReference type="InterPro" id="IPR029060">
    <property type="entry name" value="PIN-like_dom_sf"/>
</dbReference>
<dbReference type="Proteomes" id="UP000271188">
    <property type="component" value="Chromosome"/>
</dbReference>
<gene>
    <name evidence="9" type="primary">vapC</name>
    <name evidence="9" type="ORF">NCTC10643_02033</name>
</gene>
<dbReference type="GO" id="GO:0004519">
    <property type="term" value="F:endonuclease activity"/>
    <property type="evidence" value="ECO:0007669"/>
    <property type="project" value="UniProtKB-KW"/>
</dbReference>
<keyword evidence="5 9" id="KW-0378">Hydrolase</keyword>
<organism evidence="9 10">
    <name type="scientific">Mannheimia haemolytica</name>
    <name type="common">Pasteurella haemolytica</name>
    <dbReference type="NCBI Taxonomy" id="75985"/>
    <lineage>
        <taxon>Bacteria</taxon>
        <taxon>Pseudomonadati</taxon>
        <taxon>Pseudomonadota</taxon>
        <taxon>Gammaproteobacteria</taxon>
        <taxon>Pasteurellales</taxon>
        <taxon>Pasteurellaceae</taxon>
        <taxon>Mannheimia</taxon>
    </lineage>
</organism>
<name>A0A448TEC6_MANHA</name>
<dbReference type="GO" id="GO:0046872">
    <property type="term" value="F:metal ion binding"/>
    <property type="evidence" value="ECO:0007669"/>
    <property type="project" value="UniProtKB-KW"/>
</dbReference>
<evidence type="ECO:0000256" key="3">
    <source>
        <dbReference type="ARBA" id="ARBA00022722"/>
    </source>
</evidence>
<dbReference type="EMBL" id="LR134495">
    <property type="protein sequence ID" value="VEI78135.1"/>
    <property type="molecule type" value="Genomic_DNA"/>
</dbReference>
<comment type="cofactor">
    <cofactor evidence="1">
        <name>Mg(2+)</name>
        <dbReference type="ChEBI" id="CHEBI:18420"/>
    </cofactor>
</comment>
<dbReference type="EC" id="3.1.-.-" evidence="9"/>
<evidence type="ECO:0000256" key="1">
    <source>
        <dbReference type="ARBA" id="ARBA00001946"/>
    </source>
</evidence>
<keyword evidence="9" id="KW-0255">Endonuclease</keyword>
<evidence type="ECO:0000256" key="5">
    <source>
        <dbReference type="ARBA" id="ARBA00022801"/>
    </source>
</evidence>
<keyword evidence="2" id="KW-1277">Toxin-antitoxin system</keyword>
<dbReference type="AlphaFoldDB" id="A0A448TEC6"/>
<dbReference type="InterPro" id="IPR002716">
    <property type="entry name" value="PIN_dom"/>
</dbReference>
<reference evidence="9" key="1">
    <citation type="submission" date="2018-12" db="EMBL/GenBank/DDBJ databases">
        <authorList>
            <consortium name="Pathogen Informatics"/>
        </authorList>
    </citation>
    <scope>NUCLEOTIDE SEQUENCE [LARGE SCALE GENOMIC DNA]</scope>
    <source>
        <strain evidence="9">NCTC10643</strain>
    </source>
</reference>
<evidence type="ECO:0000313" key="10">
    <source>
        <dbReference type="Proteomes" id="UP000271188"/>
    </source>
</evidence>
<evidence type="ECO:0000256" key="2">
    <source>
        <dbReference type="ARBA" id="ARBA00022649"/>
    </source>
</evidence>